<comment type="caution">
    <text evidence="1">The sequence shown here is derived from an EMBL/GenBank/DDBJ whole genome shotgun (WGS) entry which is preliminary data.</text>
</comment>
<keyword evidence="2" id="KW-1185">Reference proteome</keyword>
<protein>
    <submittedName>
        <fullName evidence="1">Uncharacterized protein</fullName>
    </submittedName>
</protein>
<accession>A0ABT3FRB6</accession>
<sequence length="234" mass="27084">MKDHPGDGIGCHDKCMMNSKRKEEYAERLKKAQDLFQEEIHKRKVRGRDEKEDRLATMKSALKWQRVEDRVRRWIYDHLLDFEDTKFETLGEKRVIFSNLHKVRWAVALIDLPPVPEIQWRRLEGMTAAESFFAGLRPLLECQGAIRFELYRSGGGSGLYVENMRRWSGDAWTPSGFLNFRCEGWIGESVFHILLIGKERAALVDAASPGLEISFYGPDDLWEGVKDALGLPER</sequence>
<name>A0ABT3FRB6_9BACT</name>
<evidence type="ECO:0000313" key="2">
    <source>
        <dbReference type="Proteomes" id="UP001207930"/>
    </source>
</evidence>
<dbReference type="EMBL" id="JAPDDS010000008">
    <property type="protein sequence ID" value="MCW1885997.1"/>
    <property type="molecule type" value="Genomic_DNA"/>
</dbReference>
<reference evidence="1 2" key="1">
    <citation type="submission" date="2022-10" db="EMBL/GenBank/DDBJ databases">
        <title>Luteolibacter flavescens strain MCCC 1K03193, whole genome shotgun sequencing project.</title>
        <authorList>
            <person name="Zhao G."/>
            <person name="Shen L."/>
        </authorList>
    </citation>
    <scope>NUCLEOTIDE SEQUENCE [LARGE SCALE GENOMIC DNA]</scope>
    <source>
        <strain evidence="1 2">MCCC 1K03193</strain>
    </source>
</reference>
<dbReference type="RefSeq" id="WP_264501954.1">
    <property type="nucleotide sequence ID" value="NZ_JAPDDS010000008.1"/>
</dbReference>
<gene>
    <name evidence="1" type="ORF">OKA04_14755</name>
</gene>
<dbReference type="Proteomes" id="UP001207930">
    <property type="component" value="Unassembled WGS sequence"/>
</dbReference>
<proteinExistence type="predicted"/>
<organism evidence="1 2">
    <name type="scientific">Luteolibacter flavescens</name>
    <dbReference type="NCBI Taxonomy" id="1859460"/>
    <lineage>
        <taxon>Bacteria</taxon>
        <taxon>Pseudomonadati</taxon>
        <taxon>Verrucomicrobiota</taxon>
        <taxon>Verrucomicrobiia</taxon>
        <taxon>Verrucomicrobiales</taxon>
        <taxon>Verrucomicrobiaceae</taxon>
        <taxon>Luteolibacter</taxon>
    </lineage>
</organism>
<evidence type="ECO:0000313" key="1">
    <source>
        <dbReference type="EMBL" id="MCW1885997.1"/>
    </source>
</evidence>